<keyword evidence="3" id="KW-1003">Cell membrane</keyword>
<evidence type="ECO:0000313" key="9">
    <source>
        <dbReference type="EMBL" id="RXZ53808.1"/>
    </source>
</evidence>
<evidence type="ECO:0000256" key="4">
    <source>
        <dbReference type="ARBA" id="ARBA00022692"/>
    </source>
</evidence>
<dbReference type="PANTHER" id="PTHR42920">
    <property type="entry name" value="OS03G0707200 PROTEIN-RELATED"/>
    <property type="match status" value="1"/>
</dbReference>
<comment type="subcellular location">
    <subcellularLocation>
        <location evidence="1">Cell membrane</location>
        <topology evidence="1">Multi-pass membrane protein</topology>
    </subcellularLocation>
</comment>
<dbReference type="PANTHER" id="PTHR42920:SF5">
    <property type="entry name" value="EAMA DOMAIN-CONTAINING PROTEIN"/>
    <property type="match status" value="1"/>
</dbReference>
<evidence type="ECO:0000256" key="3">
    <source>
        <dbReference type="ARBA" id="ARBA00022475"/>
    </source>
</evidence>
<dbReference type="Pfam" id="PF00892">
    <property type="entry name" value="EamA"/>
    <property type="match status" value="2"/>
</dbReference>
<keyword evidence="6 7" id="KW-0472">Membrane</keyword>
<evidence type="ECO:0000256" key="2">
    <source>
        <dbReference type="ARBA" id="ARBA00007362"/>
    </source>
</evidence>
<evidence type="ECO:0000256" key="1">
    <source>
        <dbReference type="ARBA" id="ARBA00004651"/>
    </source>
</evidence>
<dbReference type="InterPro" id="IPR000620">
    <property type="entry name" value="EamA_dom"/>
</dbReference>
<keyword evidence="4 7" id="KW-0812">Transmembrane</keyword>
<dbReference type="Proteomes" id="UP000293345">
    <property type="component" value="Unassembled WGS sequence"/>
</dbReference>
<feature type="transmembrane region" description="Helical" evidence="7">
    <location>
        <begin position="245"/>
        <end position="265"/>
    </location>
</feature>
<dbReference type="InterPro" id="IPR037185">
    <property type="entry name" value="EmrE-like"/>
</dbReference>
<dbReference type="EMBL" id="SDPW01000001">
    <property type="protein sequence ID" value="RXZ53808.1"/>
    <property type="molecule type" value="Genomic_DNA"/>
</dbReference>
<name>A0A4Q2K0F1_9ACTN</name>
<feature type="transmembrane region" description="Helical" evidence="7">
    <location>
        <begin position="98"/>
        <end position="118"/>
    </location>
</feature>
<keyword evidence="10" id="KW-1185">Reference proteome</keyword>
<proteinExistence type="inferred from homology"/>
<comment type="similarity">
    <text evidence="2">Belongs to the EamA transporter family.</text>
</comment>
<keyword evidence="5 7" id="KW-1133">Transmembrane helix</keyword>
<feature type="domain" description="EamA" evidence="8">
    <location>
        <begin position="15"/>
        <end position="142"/>
    </location>
</feature>
<accession>A0A4Q2K0F1</accession>
<feature type="transmembrane region" description="Helical" evidence="7">
    <location>
        <begin position="208"/>
        <end position="233"/>
    </location>
</feature>
<feature type="domain" description="EamA" evidence="8">
    <location>
        <begin position="153"/>
        <end position="286"/>
    </location>
</feature>
<evidence type="ECO:0000256" key="6">
    <source>
        <dbReference type="ARBA" id="ARBA00023136"/>
    </source>
</evidence>
<feature type="transmembrane region" description="Helical" evidence="7">
    <location>
        <begin position="71"/>
        <end position="92"/>
    </location>
</feature>
<comment type="caution">
    <text evidence="9">The sequence shown here is derived from an EMBL/GenBank/DDBJ whole genome shotgun (WGS) entry which is preliminary data.</text>
</comment>
<dbReference type="AlphaFoldDB" id="A0A4Q2K0F1"/>
<feature type="transmembrane region" description="Helical" evidence="7">
    <location>
        <begin position="7"/>
        <end position="28"/>
    </location>
</feature>
<evidence type="ECO:0000256" key="7">
    <source>
        <dbReference type="SAM" id="Phobius"/>
    </source>
</evidence>
<dbReference type="RefSeq" id="WP_129423557.1">
    <property type="nucleotide sequence ID" value="NZ_SDPW01000001.1"/>
</dbReference>
<gene>
    <name evidence="9" type="ORF">ET524_04410</name>
</gene>
<feature type="transmembrane region" description="Helical" evidence="7">
    <location>
        <begin position="155"/>
        <end position="174"/>
    </location>
</feature>
<feature type="transmembrane region" description="Helical" evidence="7">
    <location>
        <begin position="181"/>
        <end position="202"/>
    </location>
</feature>
<dbReference type="SUPFAM" id="SSF103481">
    <property type="entry name" value="Multidrug resistance efflux transporter EmrE"/>
    <property type="match status" value="2"/>
</dbReference>
<dbReference type="GO" id="GO:0005886">
    <property type="term" value="C:plasma membrane"/>
    <property type="evidence" value="ECO:0007669"/>
    <property type="project" value="UniProtKB-SubCell"/>
</dbReference>
<protein>
    <submittedName>
        <fullName evidence="9">DMT family transporter</fullName>
    </submittedName>
</protein>
<evidence type="ECO:0000256" key="5">
    <source>
        <dbReference type="ARBA" id="ARBA00022989"/>
    </source>
</evidence>
<organism evidence="9 10">
    <name type="scientific">Senegalimassilia faecalis</name>
    <dbReference type="NCBI Taxonomy" id="2509433"/>
    <lineage>
        <taxon>Bacteria</taxon>
        <taxon>Bacillati</taxon>
        <taxon>Actinomycetota</taxon>
        <taxon>Coriobacteriia</taxon>
        <taxon>Coriobacteriales</taxon>
        <taxon>Coriobacteriaceae</taxon>
        <taxon>Senegalimassilia</taxon>
    </lineage>
</organism>
<reference evidence="9 10" key="1">
    <citation type="submission" date="2019-01" db="EMBL/GenBank/DDBJ databases">
        <title>Senegalimassilia sp. nov. KGMB04484 isolated human feces.</title>
        <authorList>
            <person name="Han K.-I."/>
            <person name="Kim J.-S."/>
            <person name="Lee K.C."/>
            <person name="Suh M.K."/>
            <person name="Eom M.K."/>
            <person name="Lee J.H."/>
            <person name="Park S.-H."/>
            <person name="Kang S.W."/>
            <person name="Park J.-E."/>
            <person name="Oh B.S."/>
            <person name="Yu S.Y."/>
            <person name="Choi S.-H."/>
            <person name="Lee D.H."/>
            <person name="Yoon H."/>
            <person name="Kim B.-Y."/>
            <person name="Lee J.H."/>
            <person name="Lee J.-S."/>
        </authorList>
    </citation>
    <scope>NUCLEOTIDE SEQUENCE [LARGE SCALE GENOMIC DNA]</scope>
    <source>
        <strain evidence="9 10">KGMB04484</strain>
    </source>
</reference>
<feature type="transmembrane region" description="Helical" evidence="7">
    <location>
        <begin position="271"/>
        <end position="290"/>
    </location>
</feature>
<sequence length="305" mass="32793">MGKGKAIPAWVYKAAIVVATIIWGYSFVAMKDVVSVLPPAWLLGFRFTFAGVLLTAILWKRVRKAFSGRMLLAGAALGLADFMAFWTQTIGLEHTTPGINAFLTATYCVIVPFLWWIVAHRRPTVFNIGAAVLALVGIWLVSVQSGGMTMGYGEAMTLLCALLFAVHMVLVSKLSRFHDVLALTAVQFVAEGCLGFVFGTAFETFPGFGVFTPGIIGQLVFLALFASIVAFGIQNVALAHIPPAQASLFLSLESVFGVLFSIALYGEQITLRLLVGFVLIFAAIVISETFPLKKKTGAQTGETTD</sequence>
<evidence type="ECO:0000259" key="8">
    <source>
        <dbReference type="Pfam" id="PF00892"/>
    </source>
</evidence>
<feature type="transmembrane region" description="Helical" evidence="7">
    <location>
        <begin position="40"/>
        <end position="59"/>
    </location>
</feature>
<dbReference type="InterPro" id="IPR051258">
    <property type="entry name" value="Diverse_Substrate_Transporter"/>
</dbReference>
<feature type="transmembrane region" description="Helical" evidence="7">
    <location>
        <begin position="125"/>
        <end position="143"/>
    </location>
</feature>
<evidence type="ECO:0000313" key="10">
    <source>
        <dbReference type="Proteomes" id="UP000293345"/>
    </source>
</evidence>
<dbReference type="OrthoDB" id="9804865at2"/>